<dbReference type="InterPro" id="IPR036513">
    <property type="entry name" value="STAS_dom_sf"/>
</dbReference>
<gene>
    <name evidence="3" type="ORF">DEJ48_07725</name>
</gene>
<evidence type="ECO:0000259" key="2">
    <source>
        <dbReference type="PROSITE" id="PS50801"/>
    </source>
</evidence>
<dbReference type="CDD" id="cd07043">
    <property type="entry name" value="STAS_anti-anti-sigma_factors"/>
    <property type="match status" value="1"/>
</dbReference>
<protein>
    <recommendedName>
        <fullName evidence="2">STAS domain-containing protein</fullName>
    </recommendedName>
</protein>
<reference evidence="3 4" key="1">
    <citation type="submission" date="2018-05" db="EMBL/GenBank/DDBJ databases">
        <title>Streptomyces venezuelae.</title>
        <authorList>
            <person name="Kim W."/>
            <person name="Lee N."/>
            <person name="Cho B.-K."/>
        </authorList>
    </citation>
    <scope>NUCLEOTIDE SEQUENCE [LARGE SCALE GENOMIC DNA]</scope>
    <source>
        <strain evidence="3 4">ATCC 14584</strain>
    </source>
</reference>
<accession>A0A5P2BT05</accession>
<name>A0A5P2BT05_STRVZ</name>
<sequence length="159" mass="17019">MKKYLSARLGRQAAYRRKVCPVQASDHIPAPEGDPVAPAGRTTHKTPWLPSPGTARRLRRAGIARVLVTGCLVRVSLRGEITAREADSLAAQLRDLVQDGCRHLIVDLSEVTYLAREGAGVFFGTLRALRAVGGTLAVRGACPRSAATLHCLGMGRLAE</sequence>
<dbReference type="PROSITE" id="PS50801">
    <property type="entry name" value="STAS"/>
    <property type="match status" value="1"/>
</dbReference>
<dbReference type="AlphaFoldDB" id="A0A5P2BT05"/>
<feature type="domain" description="STAS" evidence="2">
    <location>
        <begin position="75"/>
        <end position="159"/>
    </location>
</feature>
<dbReference type="InterPro" id="IPR002645">
    <property type="entry name" value="STAS_dom"/>
</dbReference>
<evidence type="ECO:0000256" key="1">
    <source>
        <dbReference type="SAM" id="MobiDB-lite"/>
    </source>
</evidence>
<dbReference type="Gene3D" id="3.30.750.24">
    <property type="entry name" value="STAS domain"/>
    <property type="match status" value="1"/>
</dbReference>
<dbReference type="Proteomes" id="UP000322927">
    <property type="component" value="Chromosome"/>
</dbReference>
<dbReference type="EMBL" id="CP029192">
    <property type="protein sequence ID" value="QES33297.1"/>
    <property type="molecule type" value="Genomic_DNA"/>
</dbReference>
<dbReference type="Pfam" id="PF13466">
    <property type="entry name" value="STAS_2"/>
    <property type="match status" value="1"/>
</dbReference>
<evidence type="ECO:0000313" key="4">
    <source>
        <dbReference type="Proteomes" id="UP000322927"/>
    </source>
</evidence>
<dbReference type="InterPro" id="IPR058548">
    <property type="entry name" value="MlaB-like_STAS"/>
</dbReference>
<organism evidence="3 4">
    <name type="scientific">Streptomyces venezuelae</name>
    <dbReference type="NCBI Taxonomy" id="54571"/>
    <lineage>
        <taxon>Bacteria</taxon>
        <taxon>Bacillati</taxon>
        <taxon>Actinomycetota</taxon>
        <taxon>Actinomycetes</taxon>
        <taxon>Kitasatosporales</taxon>
        <taxon>Streptomycetaceae</taxon>
        <taxon>Streptomyces</taxon>
    </lineage>
</organism>
<dbReference type="SUPFAM" id="SSF52091">
    <property type="entry name" value="SpoIIaa-like"/>
    <property type="match status" value="1"/>
</dbReference>
<proteinExistence type="predicted"/>
<evidence type="ECO:0000313" key="3">
    <source>
        <dbReference type="EMBL" id="QES33297.1"/>
    </source>
</evidence>
<feature type="region of interest" description="Disordered" evidence="1">
    <location>
        <begin position="25"/>
        <end position="53"/>
    </location>
</feature>
<dbReference type="OrthoDB" id="4234239at2"/>